<evidence type="ECO:0000313" key="4">
    <source>
        <dbReference type="EMBL" id="TXG49595.1"/>
    </source>
</evidence>
<dbReference type="Pfam" id="PF13378">
    <property type="entry name" value="MR_MLE_C"/>
    <property type="match status" value="1"/>
</dbReference>
<dbReference type="Proteomes" id="UP000323000">
    <property type="component" value="Chromosome 12"/>
</dbReference>
<dbReference type="SUPFAM" id="SSF54826">
    <property type="entry name" value="Enolase N-terminal domain-like"/>
    <property type="match status" value="1"/>
</dbReference>
<comment type="caution">
    <text evidence="4">The sequence shown here is derived from an EMBL/GenBank/DDBJ whole genome shotgun (WGS) entry which is preliminary data.</text>
</comment>
<evidence type="ECO:0000256" key="1">
    <source>
        <dbReference type="ARBA" id="ARBA00022723"/>
    </source>
</evidence>
<evidence type="ECO:0000259" key="2">
    <source>
        <dbReference type="Pfam" id="PF02746"/>
    </source>
</evidence>
<dbReference type="Gene3D" id="3.30.390.10">
    <property type="entry name" value="Enolase-like, N-terminal domain"/>
    <property type="match status" value="1"/>
</dbReference>
<dbReference type="OrthoDB" id="1717985at2759"/>
<dbReference type="InterPro" id="IPR029065">
    <property type="entry name" value="Enolase_C-like"/>
</dbReference>
<dbReference type="GO" id="GO:0046872">
    <property type="term" value="F:metal ion binding"/>
    <property type="evidence" value="ECO:0007669"/>
    <property type="project" value="UniProtKB-KW"/>
</dbReference>
<dbReference type="InterPro" id="IPR013341">
    <property type="entry name" value="Mandelate_racemase_N_dom"/>
</dbReference>
<dbReference type="InterPro" id="IPR029017">
    <property type="entry name" value="Enolase-like_N"/>
</dbReference>
<evidence type="ECO:0000259" key="3">
    <source>
        <dbReference type="Pfam" id="PF13378"/>
    </source>
</evidence>
<reference evidence="5" key="1">
    <citation type="journal article" date="2019" name="Gigascience">
        <title>De novo genome assembly of the endangered Acer yangbiense, a plant species with extremely small populations endemic to Yunnan Province, China.</title>
        <authorList>
            <person name="Yang J."/>
            <person name="Wariss H.M."/>
            <person name="Tao L."/>
            <person name="Zhang R."/>
            <person name="Yun Q."/>
            <person name="Hollingsworth P."/>
            <person name="Dao Z."/>
            <person name="Luo G."/>
            <person name="Guo H."/>
            <person name="Ma Y."/>
            <person name="Sun W."/>
        </authorList>
    </citation>
    <scope>NUCLEOTIDE SEQUENCE [LARGE SCALE GENOMIC DNA]</scope>
    <source>
        <strain evidence="5">cv. Malutang</strain>
    </source>
</reference>
<evidence type="ECO:0008006" key="6">
    <source>
        <dbReference type="Google" id="ProtNLM"/>
    </source>
</evidence>
<sequence>MAPVGSANFSPPTSLYLVSPCVQRQRLLISKNMHRGQHIVKFCVSSNLMATTTERRGFGFKNLTETFLVDVHRAEGGPLNVGLNAPLCINGSSNLDKVENVAVRIELSNGCVGWGEVAVLPNLVTVDQEEALETVLEACQFLKESPPMTLNLVLDEIGGNILPGPQFASVRAGVETALIDAVANSIAVPLWRLLFGGVSNSLFTAITVKDTYTSEEAFQVLAKSTEMGVTTILLEQPVHRDDWEGLRDINNVIARDVYGVNVIADESCRSLIDVQKIVKENHTDVIINIKLAKFGVLGTLEIVEFARKSGLNLMIDSMVETRLATGFAGHLAAGPGCFK</sequence>
<evidence type="ECO:0000313" key="5">
    <source>
        <dbReference type="Proteomes" id="UP000323000"/>
    </source>
</evidence>
<keyword evidence="5" id="KW-1185">Reference proteome</keyword>
<dbReference type="Gene3D" id="3.20.20.120">
    <property type="entry name" value="Enolase-like C-terminal domain"/>
    <property type="match status" value="2"/>
</dbReference>
<dbReference type="GO" id="GO:0003824">
    <property type="term" value="F:catalytic activity"/>
    <property type="evidence" value="ECO:0007669"/>
    <property type="project" value="UniProtKB-ARBA"/>
</dbReference>
<organism evidence="4 5">
    <name type="scientific">Acer yangbiense</name>
    <dbReference type="NCBI Taxonomy" id="1000413"/>
    <lineage>
        <taxon>Eukaryota</taxon>
        <taxon>Viridiplantae</taxon>
        <taxon>Streptophyta</taxon>
        <taxon>Embryophyta</taxon>
        <taxon>Tracheophyta</taxon>
        <taxon>Spermatophyta</taxon>
        <taxon>Magnoliopsida</taxon>
        <taxon>eudicotyledons</taxon>
        <taxon>Gunneridae</taxon>
        <taxon>Pentapetalae</taxon>
        <taxon>rosids</taxon>
        <taxon>malvids</taxon>
        <taxon>Sapindales</taxon>
        <taxon>Sapindaceae</taxon>
        <taxon>Hippocastanoideae</taxon>
        <taxon>Acereae</taxon>
        <taxon>Acer</taxon>
    </lineage>
</organism>
<dbReference type="AlphaFoldDB" id="A0A5C7GYM5"/>
<dbReference type="InterPro" id="IPR036849">
    <property type="entry name" value="Enolase-like_C_sf"/>
</dbReference>
<dbReference type="EMBL" id="VAHF01000012">
    <property type="protein sequence ID" value="TXG49595.1"/>
    <property type="molecule type" value="Genomic_DNA"/>
</dbReference>
<gene>
    <name evidence="4" type="ORF">EZV62_025470</name>
</gene>
<protein>
    <recommendedName>
        <fullName evidence="6">Mandelate racemase/muconate lactonizing enzyme C-terminal domain-containing protein</fullName>
    </recommendedName>
</protein>
<keyword evidence="1" id="KW-0479">Metal-binding</keyword>
<feature type="domain" description="Mandelate racemase/muconate lactonizing enzyme N-terminal" evidence="2">
    <location>
        <begin position="96"/>
        <end position="194"/>
    </location>
</feature>
<dbReference type="PANTHER" id="PTHR48073">
    <property type="entry name" value="O-SUCCINYLBENZOATE SYNTHASE-RELATED"/>
    <property type="match status" value="1"/>
</dbReference>
<accession>A0A5C7GYM5</accession>
<name>A0A5C7GYM5_9ROSI</name>
<feature type="domain" description="Enolase C-terminal" evidence="3">
    <location>
        <begin position="211"/>
        <end position="333"/>
    </location>
</feature>
<dbReference type="Pfam" id="PF02746">
    <property type="entry name" value="MR_MLE_N"/>
    <property type="match status" value="1"/>
</dbReference>
<dbReference type="PANTHER" id="PTHR48073:SF4">
    <property type="entry name" value="MANDELATE RACEMASE_MUCONATE LACTONIZING ENZYME C-TERMINAL DOMAIN-CONTAINING PROTEIN"/>
    <property type="match status" value="1"/>
</dbReference>
<proteinExistence type="predicted"/>
<dbReference type="SUPFAM" id="SSF51604">
    <property type="entry name" value="Enolase C-terminal domain-like"/>
    <property type="match status" value="1"/>
</dbReference>